<sequence length="289" mass="32911">MSRKVDQMPMPAEVLPMKVIVASPSRSGTLGLYQAMRILGYKTYHFYECITVHGLPHMEVCSEAITAQYNRLSGVKKYNRADYDKWLGEYDCLVEIPSMIGPDLIEAYIDDPDVKFILTERNPDKWVTSVNNTVGLVIDMPYQFPFSILKYFDATLYRFLAMNELVYQAMSGCTRPGDAENAQNLRQHYTDYIKKVKEIIPADKLCYIRLEDGLDWENICPFLGVPIPEEAYPGRNEPEKFQKLVQEFLRPKMMAAVMRISAVAVPAIGILGWAAVEYGPSALAELKRL</sequence>
<dbReference type="Gene3D" id="3.40.50.300">
    <property type="entry name" value="P-loop containing nucleotide triphosphate hydrolases"/>
    <property type="match status" value="1"/>
</dbReference>
<dbReference type="InterPro" id="IPR040632">
    <property type="entry name" value="Sulfotransfer_4"/>
</dbReference>
<keyword evidence="1" id="KW-1133">Transmembrane helix</keyword>
<proteinExistence type="predicted"/>
<feature type="transmembrane region" description="Helical" evidence="1">
    <location>
        <begin position="256"/>
        <end position="276"/>
    </location>
</feature>
<dbReference type="InterPro" id="IPR027417">
    <property type="entry name" value="P-loop_NTPase"/>
</dbReference>
<evidence type="ECO:0000256" key="1">
    <source>
        <dbReference type="SAM" id="Phobius"/>
    </source>
</evidence>
<dbReference type="Pfam" id="PF17784">
    <property type="entry name" value="Sulfotransfer_4"/>
    <property type="match status" value="1"/>
</dbReference>
<dbReference type="AlphaFoldDB" id="A0A167VB64"/>
<keyword evidence="1" id="KW-0472">Membrane</keyword>
<accession>A0A167VB64</accession>
<evidence type="ECO:0008006" key="3">
    <source>
        <dbReference type="Google" id="ProtNLM"/>
    </source>
</evidence>
<evidence type="ECO:0000313" key="2">
    <source>
        <dbReference type="EMBL" id="KZN90241.1"/>
    </source>
</evidence>
<dbReference type="PANTHER" id="PTHR36978">
    <property type="entry name" value="P-LOOP CONTAINING NUCLEOTIDE TRIPHOSPHATE HYDROLASE"/>
    <property type="match status" value="1"/>
</dbReference>
<dbReference type="SUPFAM" id="SSF52540">
    <property type="entry name" value="P-loop containing nucleoside triphosphate hydrolases"/>
    <property type="match status" value="1"/>
</dbReference>
<name>A0A167VB64_PENCH</name>
<dbReference type="Proteomes" id="UP000076449">
    <property type="component" value="Chromosome I"/>
</dbReference>
<reference evidence="2" key="1">
    <citation type="journal article" date="2014" name="Genome Announc.">
        <title>Complete sequencing and chromosome-scale genome assembly of the industrial progenitor strain P2niaD18 from the penicillin producer Penicillium chrysogenum.</title>
        <authorList>
            <person name="Specht T."/>
            <person name="Dahlmann T.A."/>
            <person name="Zadra I."/>
            <person name="Kurnsteiner H."/>
            <person name="Kuck U."/>
        </authorList>
    </citation>
    <scope>NUCLEOTIDE SEQUENCE [LARGE SCALE GENOMIC DNA]</scope>
    <source>
        <strain evidence="2">P2niaD18</strain>
    </source>
</reference>
<dbReference type="PANTHER" id="PTHR36978:SF4">
    <property type="entry name" value="P-LOOP CONTAINING NUCLEOSIDE TRIPHOSPHATE HYDROLASE PROTEIN"/>
    <property type="match status" value="1"/>
</dbReference>
<organism evidence="2">
    <name type="scientific">Penicillium chrysogenum</name>
    <name type="common">Penicillium notatum</name>
    <dbReference type="NCBI Taxonomy" id="5076"/>
    <lineage>
        <taxon>Eukaryota</taxon>
        <taxon>Fungi</taxon>
        <taxon>Dikarya</taxon>
        <taxon>Ascomycota</taxon>
        <taxon>Pezizomycotina</taxon>
        <taxon>Eurotiomycetes</taxon>
        <taxon>Eurotiomycetidae</taxon>
        <taxon>Eurotiales</taxon>
        <taxon>Aspergillaceae</taxon>
        <taxon>Penicillium</taxon>
        <taxon>Penicillium chrysogenum species complex</taxon>
    </lineage>
</organism>
<protein>
    <recommendedName>
        <fullName evidence="3">P-loop containing nucleoside triphosphate hydrolase protein</fullName>
    </recommendedName>
</protein>
<gene>
    <name evidence="2" type="ORF">EN45_003570</name>
</gene>
<dbReference type="EMBL" id="CM002798">
    <property type="protein sequence ID" value="KZN90241.1"/>
    <property type="molecule type" value="Genomic_DNA"/>
</dbReference>
<keyword evidence="1" id="KW-0812">Transmembrane</keyword>